<proteinExistence type="predicted"/>
<evidence type="ECO:0000313" key="2">
    <source>
        <dbReference type="EMBL" id="GFH22813.1"/>
    </source>
</evidence>
<evidence type="ECO:0000313" key="3">
    <source>
        <dbReference type="Proteomes" id="UP000485058"/>
    </source>
</evidence>
<protein>
    <submittedName>
        <fullName evidence="2">Uncharacterized protein</fullName>
    </submittedName>
</protein>
<organism evidence="2 3">
    <name type="scientific">Haematococcus lacustris</name>
    <name type="common">Green alga</name>
    <name type="synonym">Haematococcus pluvialis</name>
    <dbReference type="NCBI Taxonomy" id="44745"/>
    <lineage>
        <taxon>Eukaryota</taxon>
        <taxon>Viridiplantae</taxon>
        <taxon>Chlorophyta</taxon>
        <taxon>core chlorophytes</taxon>
        <taxon>Chlorophyceae</taxon>
        <taxon>CS clade</taxon>
        <taxon>Chlamydomonadales</taxon>
        <taxon>Haematococcaceae</taxon>
        <taxon>Haematococcus</taxon>
    </lineage>
</organism>
<evidence type="ECO:0000256" key="1">
    <source>
        <dbReference type="SAM" id="MobiDB-lite"/>
    </source>
</evidence>
<comment type="caution">
    <text evidence="2">The sequence shown here is derived from an EMBL/GenBank/DDBJ whole genome shotgun (WGS) entry which is preliminary data.</text>
</comment>
<feature type="non-terminal residue" evidence="2">
    <location>
        <position position="195"/>
    </location>
</feature>
<dbReference type="EMBL" id="BLLF01002129">
    <property type="protein sequence ID" value="GFH22813.1"/>
    <property type="molecule type" value="Genomic_DNA"/>
</dbReference>
<dbReference type="AlphaFoldDB" id="A0A699ZJJ9"/>
<dbReference type="Proteomes" id="UP000485058">
    <property type="component" value="Unassembled WGS sequence"/>
</dbReference>
<sequence length="195" mass="20457">MPPRLAPSLPSQEAASQGLADAATESISHLYRQPDTTPGLAPAASTQLPMPSAALMAPPLSAQHACPAAAAFAWQPAAPHCAAPAGRWLSESAGGGARCVDLRRQAGLWNNEEQLRDASSWVHGCSTIRWWGACPTATHVAAQLGLGGSGSRGLVVSAALSSRQHAARYSTVQAVCTGWERPLFVTYLHAYHHQH</sequence>
<accession>A0A699ZJJ9</accession>
<gene>
    <name evidence="2" type="ORF">HaLaN_20329</name>
</gene>
<keyword evidence="3" id="KW-1185">Reference proteome</keyword>
<name>A0A699ZJJ9_HAELA</name>
<feature type="region of interest" description="Disordered" evidence="1">
    <location>
        <begin position="1"/>
        <end position="22"/>
    </location>
</feature>
<reference evidence="2 3" key="1">
    <citation type="submission" date="2020-02" db="EMBL/GenBank/DDBJ databases">
        <title>Draft genome sequence of Haematococcus lacustris strain NIES-144.</title>
        <authorList>
            <person name="Morimoto D."/>
            <person name="Nakagawa S."/>
            <person name="Yoshida T."/>
            <person name="Sawayama S."/>
        </authorList>
    </citation>
    <scope>NUCLEOTIDE SEQUENCE [LARGE SCALE GENOMIC DNA]</scope>
    <source>
        <strain evidence="2 3">NIES-144</strain>
    </source>
</reference>